<gene>
    <name evidence="3" type="ORF">QJS10_CPA10g00599</name>
</gene>
<protein>
    <submittedName>
        <fullName evidence="3">Uncharacterized protein</fullName>
    </submittedName>
</protein>
<dbReference type="EMBL" id="JAUJYO010000010">
    <property type="protein sequence ID" value="KAK1305860.1"/>
    <property type="molecule type" value="Genomic_DNA"/>
</dbReference>
<evidence type="ECO:0000256" key="2">
    <source>
        <dbReference type="SAM" id="SignalP"/>
    </source>
</evidence>
<dbReference type="Proteomes" id="UP001180020">
    <property type="component" value="Unassembled WGS sequence"/>
</dbReference>
<feature type="chain" id="PRO_5043855081" evidence="2">
    <location>
        <begin position="25"/>
        <end position="82"/>
    </location>
</feature>
<sequence>MMGKSFLLLSMLMFFSLLITPTTASRAIPTSGEPVEKESQVAEAAGQISHDALARDKPIFSYPALPKRGCSPYYYRCSPPNP</sequence>
<keyword evidence="2" id="KW-0732">Signal</keyword>
<evidence type="ECO:0000256" key="1">
    <source>
        <dbReference type="SAM" id="MobiDB-lite"/>
    </source>
</evidence>
<name>A0AAV9DXL5_ACOCL</name>
<proteinExistence type="predicted"/>
<reference evidence="3" key="2">
    <citation type="submission" date="2023-06" db="EMBL/GenBank/DDBJ databases">
        <authorList>
            <person name="Ma L."/>
            <person name="Liu K.-W."/>
            <person name="Li Z."/>
            <person name="Hsiao Y.-Y."/>
            <person name="Qi Y."/>
            <person name="Fu T."/>
            <person name="Tang G."/>
            <person name="Zhang D."/>
            <person name="Sun W.-H."/>
            <person name="Liu D.-K."/>
            <person name="Li Y."/>
            <person name="Chen G.-Z."/>
            <person name="Liu X.-D."/>
            <person name="Liao X.-Y."/>
            <person name="Jiang Y.-T."/>
            <person name="Yu X."/>
            <person name="Hao Y."/>
            <person name="Huang J."/>
            <person name="Zhao X.-W."/>
            <person name="Ke S."/>
            <person name="Chen Y.-Y."/>
            <person name="Wu W.-L."/>
            <person name="Hsu J.-L."/>
            <person name="Lin Y.-F."/>
            <person name="Huang M.-D."/>
            <person name="Li C.-Y."/>
            <person name="Huang L."/>
            <person name="Wang Z.-W."/>
            <person name="Zhao X."/>
            <person name="Zhong W.-Y."/>
            <person name="Peng D.-H."/>
            <person name="Ahmad S."/>
            <person name="Lan S."/>
            <person name="Zhang J.-S."/>
            <person name="Tsai W.-C."/>
            <person name="Van De Peer Y."/>
            <person name="Liu Z.-J."/>
        </authorList>
    </citation>
    <scope>NUCLEOTIDE SEQUENCE</scope>
    <source>
        <strain evidence="3">CP</strain>
        <tissue evidence="3">Leaves</tissue>
    </source>
</reference>
<keyword evidence="4" id="KW-1185">Reference proteome</keyword>
<reference evidence="3" key="1">
    <citation type="journal article" date="2023" name="Nat. Commun.">
        <title>Diploid and tetraploid genomes of Acorus and the evolution of monocots.</title>
        <authorList>
            <person name="Ma L."/>
            <person name="Liu K.W."/>
            <person name="Li Z."/>
            <person name="Hsiao Y.Y."/>
            <person name="Qi Y."/>
            <person name="Fu T."/>
            <person name="Tang G.D."/>
            <person name="Zhang D."/>
            <person name="Sun W.H."/>
            <person name="Liu D.K."/>
            <person name="Li Y."/>
            <person name="Chen G.Z."/>
            <person name="Liu X.D."/>
            <person name="Liao X.Y."/>
            <person name="Jiang Y.T."/>
            <person name="Yu X."/>
            <person name="Hao Y."/>
            <person name="Huang J."/>
            <person name="Zhao X.W."/>
            <person name="Ke S."/>
            <person name="Chen Y.Y."/>
            <person name="Wu W.L."/>
            <person name="Hsu J.L."/>
            <person name="Lin Y.F."/>
            <person name="Huang M.D."/>
            <person name="Li C.Y."/>
            <person name="Huang L."/>
            <person name="Wang Z.W."/>
            <person name="Zhao X."/>
            <person name="Zhong W.Y."/>
            <person name="Peng D.H."/>
            <person name="Ahmad S."/>
            <person name="Lan S."/>
            <person name="Zhang J.S."/>
            <person name="Tsai W.C."/>
            <person name="Van de Peer Y."/>
            <person name="Liu Z.J."/>
        </authorList>
    </citation>
    <scope>NUCLEOTIDE SEQUENCE</scope>
    <source>
        <strain evidence="3">CP</strain>
    </source>
</reference>
<organism evidence="3 4">
    <name type="scientific">Acorus calamus</name>
    <name type="common">Sweet flag</name>
    <dbReference type="NCBI Taxonomy" id="4465"/>
    <lineage>
        <taxon>Eukaryota</taxon>
        <taxon>Viridiplantae</taxon>
        <taxon>Streptophyta</taxon>
        <taxon>Embryophyta</taxon>
        <taxon>Tracheophyta</taxon>
        <taxon>Spermatophyta</taxon>
        <taxon>Magnoliopsida</taxon>
        <taxon>Liliopsida</taxon>
        <taxon>Acoraceae</taxon>
        <taxon>Acorus</taxon>
    </lineage>
</organism>
<evidence type="ECO:0000313" key="3">
    <source>
        <dbReference type="EMBL" id="KAK1305860.1"/>
    </source>
</evidence>
<dbReference type="AlphaFoldDB" id="A0AAV9DXL5"/>
<accession>A0AAV9DXL5</accession>
<feature type="region of interest" description="Disordered" evidence="1">
    <location>
        <begin position="27"/>
        <end position="46"/>
    </location>
</feature>
<evidence type="ECO:0000313" key="4">
    <source>
        <dbReference type="Proteomes" id="UP001180020"/>
    </source>
</evidence>
<comment type="caution">
    <text evidence="3">The sequence shown here is derived from an EMBL/GenBank/DDBJ whole genome shotgun (WGS) entry which is preliminary data.</text>
</comment>
<feature type="signal peptide" evidence="2">
    <location>
        <begin position="1"/>
        <end position="24"/>
    </location>
</feature>